<keyword evidence="4" id="KW-0597">Phosphoprotein</keyword>
<dbReference type="Gene3D" id="1.10.418.10">
    <property type="entry name" value="Calponin-like domain"/>
    <property type="match status" value="2"/>
</dbReference>
<keyword evidence="6" id="KW-0677">Repeat</keyword>
<keyword evidence="5" id="KW-0132">Cell division</keyword>
<dbReference type="Pfam" id="PF00307">
    <property type="entry name" value="CH"/>
    <property type="match status" value="1"/>
</dbReference>
<dbReference type="GO" id="GO:0005634">
    <property type="term" value="C:nucleus"/>
    <property type="evidence" value="ECO:0007669"/>
    <property type="project" value="UniProtKB-SubCell"/>
</dbReference>
<dbReference type="GO" id="GO:0005737">
    <property type="term" value="C:cytoplasm"/>
    <property type="evidence" value="ECO:0007669"/>
    <property type="project" value="UniProtKB-SubCell"/>
</dbReference>
<dbReference type="FunFam" id="1.20.5.190:FF:000008">
    <property type="entry name" value="Abnormal spindle-like microcephaly-associated protein homolog"/>
    <property type="match status" value="14"/>
</dbReference>
<evidence type="ECO:0000256" key="3">
    <source>
        <dbReference type="ARBA" id="ARBA00022490"/>
    </source>
</evidence>
<feature type="region of interest" description="Disordered" evidence="12">
    <location>
        <begin position="3430"/>
        <end position="3470"/>
    </location>
</feature>
<feature type="domain" description="Calponin-homology (CH)" evidence="13">
    <location>
        <begin position="1062"/>
        <end position="1214"/>
    </location>
</feature>
<protein>
    <recommendedName>
        <fullName evidence="13">Calponin-homology (CH) domain-containing protein</fullName>
    </recommendedName>
</protein>
<dbReference type="SUPFAM" id="SSF52540">
    <property type="entry name" value="P-loop containing nucleoside triphosphate hydrolases"/>
    <property type="match status" value="18"/>
</dbReference>
<dbReference type="GO" id="GO:0000278">
    <property type="term" value="P:mitotic cell cycle"/>
    <property type="evidence" value="ECO:0007669"/>
    <property type="project" value="TreeGrafter"/>
</dbReference>
<dbReference type="CDD" id="cd21224">
    <property type="entry name" value="CH_ASPM_rpt2"/>
    <property type="match status" value="1"/>
</dbReference>
<dbReference type="SMART" id="SM00033">
    <property type="entry name" value="CH"/>
    <property type="match status" value="2"/>
</dbReference>
<dbReference type="Pfam" id="PF15780">
    <property type="entry name" value="ASH"/>
    <property type="match status" value="1"/>
</dbReference>
<evidence type="ECO:0000256" key="8">
    <source>
        <dbReference type="ARBA" id="ARBA00022860"/>
    </source>
</evidence>
<keyword evidence="3" id="KW-0963">Cytoplasm</keyword>
<reference evidence="14 15" key="1">
    <citation type="journal article" date="2018" name="G3 (Bethesda)">
        <title>A High-Quality Reference Genome for the Invasive Mosquitofish Gambusia affinis Using a Chicago Library.</title>
        <authorList>
            <person name="Hoffberg S.L."/>
            <person name="Troendle N.J."/>
            <person name="Glenn T.C."/>
            <person name="Mahmud O."/>
            <person name="Louha S."/>
            <person name="Chalopin D."/>
            <person name="Bennetzen J.L."/>
            <person name="Mauricio R."/>
        </authorList>
    </citation>
    <scope>NUCLEOTIDE SEQUENCE [LARGE SCALE GENOMIC DNA]</scope>
    <source>
        <strain evidence="14">NE01/NJP1002.9</strain>
        <tissue evidence="14">Muscle</tissue>
    </source>
</reference>
<dbReference type="SUPFAM" id="SSF48371">
    <property type="entry name" value="ARM repeat"/>
    <property type="match status" value="1"/>
</dbReference>
<dbReference type="GO" id="GO:0007051">
    <property type="term" value="P:spindle organization"/>
    <property type="evidence" value="ECO:0007669"/>
    <property type="project" value="UniProtKB-ARBA"/>
</dbReference>
<feature type="region of interest" description="Disordered" evidence="12">
    <location>
        <begin position="328"/>
        <end position="354"/>
    </location>
</feature>
<dbReference type="Proteomes" id="UP000250572">
    <property type="component" value="Unassembled WGS sequence"/>
</dbReference>
<proteinExistence type="predicted"/>
<dbReference type="PANTHER" id="PTHR22706:SF1">
    <property type="entry name" value="ASSEMBLY FACTOR FOR SPINDLE MICROTUBULES"/>
    <property type="match status" value="1"/>
</dbReference>
<evidence type="ECO:0000256" key="7">
    <source>
        <dbReference type="ARBA" id="ARBA00022776"/>
    </source>
</evidence>
<evidence type="ECO:0000313" key="14">
    <source>
        <dbReference type="EMBL" id="PWA21268.1"/>
    </source>
</evidence>
<dbReference type="FunFam" id="1.10.418.10:FF:000051">
    <property type="entry name" value="Abnormal spindle-like microcephaly-associated protein homolog"/>
    <property type="match status" value="1"/>
</dbReference>
<feature type="region of interest" description="Disordered" evidence="12">
    <location>
        <begin position="291"/>
        <end position="313"/>
    </location>
</feature>
<keyword evidence="9" id="KW-0175">Coiled coil</keyword>
<dbReference type="PANTHER" id="PTHR22706">
    <property type="entry name" value="ASSEMBLY FACTOR FOR SPINDLE MICROTUBULES"/>
    <property type="match status" value="1"/>
</dbReference>
<feature type="domain" description="Calponin-homology (CH)" evidence="13">
    <location>
        <begin position="875"/>
        <end position="1011"/>
    </location>
</feature>
<dbReference type="STRING" id="33528.ENSGAFP00000016622"/>
<dbReference type="GO" id="GO:0000922">
    <property type="term" value="C:spindle pole"/>
    <property type="evidence" value="ECO:0007669"/>
    <property type="project" value="TreeGrafter"/>
</dbReference>
<dbReference type="InterPro" id="IPR051185">
    <property type="entry name" value="ASPM"/>
</dbReference>
<comment type="caution">
    <text evidence="14">The sequence shown here is derived from an EMBL/GenBank/DDBJ whole genome shotgun (WGS) entry which is preliminary data.</text>
</comment>
<feature type="compositionally biased region" description="Low complexity" evidence="12">
    <location>
        <begin position="3453"/>
        <end position="3464"/>
    </location>
</feature>
<dbReference type="InterPro" id="IPR036872">
    <property type="entry name" value="CH_dom_sf"/>
</dbReference>
<dbReference type="InterPro" id="IPR031549">
    <property type="entry name" value="ASH"/>
</dbReference>
<dbReference type="PROSITE" id="PS50021">
    <property type="entry name" value="CH"/>
    <property type="match status" value="2"/>
</dbReference>
<dbReference type="InterPro" id="IPR001715">
    <property type="entry name" value="CH_dom"/>
</dbReference>
<dbReference type="Gene3D" id="1.20.5.190">
    <property type="match status" value="29"/>
</dbReference>
<keyword evidence="7" id="KW-0498">Mitosis</keyword>
<feature type="region of interest" description="Disordered" evidence="12">
    <location>
        <begin position="3336"/>
        <end position="3355"/>
    </location>
</feature>
<name>A0A315VD08_GAMAF</name>
<dbReference type="SMART" id="SM00015">
    <property type="entry name" value="IQ"/>
    <property type="match status" value="62"/>
</dbReference>
<evidence type="ECO:0000256" key="11">
    <source>
        <dbReference type="ARBA" id="ARBA00023306"/>
    </source>
</evidence>
<evidence type="ECO:0000259" key="13">
    <source>
        <dbReference type="PROSITE" id="PS50021"/>
    </source>
</evidence>
<dbReference type="Pfam" id="PF00612">
    <property type="entry name" value="IQ"/>
    <property type="match status" value="29"/>
</dbReference>
<evidence type="ECO:0000256" key="10">
    <source>
        <dbReference type="ARBA" id="ARBA00023242"/>
    </source>
</evidence>
<dbReference type="SUPFAM" id="SSF47576">
    <property type="entry name" value="Calponin-homology domain, CH-domain"/>
    <property type="match status" value="1"/>
</dbReference>
<feature type="compositionally biased region" description="Low complexity" evidence="12">
    <location>
        <begin position="337"/>
        <end position="350"/>
    </location>
</feature>
<dbReference type="CDD" id="cd21223">
    <property type="entry name" value="CH_ASPM_rpt1"/>
    <property type="match status" value="1"/>
</dbReference>
<feature type="region of interest" description="Disordered" evidence="12">
    <location>
        <begin position="1135"/>
        <end position="1159"/>
    </location>
</feature>
<dbReference type="GO" id="GO:0051301">
    <property type="term" value="P:cell division"/>
    <property type="evidence" value="ECO:0007669"/>
    <property type="project" value="UniProtKB-KW"/>
</dbReference>
<evidence type="ECO:0000256" key="5">
    <source>
        <dbReference type="ARBA" id="ARBA00022618"/>
    </source>
</evidence>
<keyword evidence="11" id="KW-0131">Cell cycle</keyword>
<comment type="subcellular location">
    <subcellularLocation>
        <location evidence="2">Cytoplasm</location>
    </subcellularLocation>
    <subcellularLocation>
        <location evidence="1">Nucleus</location>
    </subcellularLocation>
</comment>
<dbReference type="InterPro" id="IPR027417">
    <property type="entry name" value="P-loop_NTPase"/>
</dbReference>
<dbReference type="FunFam" id="2.60.40.10:FF:001429">
    <property type="entry name" value="Abnormal spindle-like microcephaly-associated protein homolog"/>
    <property type="match status" value="1"/>
</dbReference>
<organism evidence="14 15">
    <name type="scientific">Gambusia affinis</name>
    <name type="common">Western mosquitofish</name>
    <name type="synonym">Heterandria affinis</name>
    <dbReference type="NCBI Taxonomy" id="33528"/>
    <lineage>
        <taxon>Eukaryota</taxon>
        <taxon>Metazoa</taxon>
        <taxon>Chordata</taxon>
        <taxon>Craniata</taxon>
        <taxon>Vertebrata</taxon>
        <taxon>Euteleostomi</taxon>
        <taxon>Actinopterygii</taxon>
        <taxon>Neopterygii</taxon>
        <taxon>Teleostei</taxon>
        <taxon>Neoteleostei</taxon>
        <taxon>Acanthomorphata</taxon>
        <taxon>Ovalentaria</taxon>
        <taxon>Atherinomorphae</taxon>
        <taxon>Cyprinodontiformes</taxon>
        <taxon>Poeciliidae</taxon>
        <taxon>Poeciliinae</taxon>
        <taxon>Gambusia</taxon>
    </lineage>
</organism>
<dbReference type="EMBL" id="NHOQ01001911">
    <property type="protein sequence ID" value="PWA21268.1"/>
    <property type="molecule type" value="Genomic_DNA"/>
</dbReference>
<dbReference type="PROSITE" id="PS50096">
    <property type="entry name" value="IQ"/>
    <property type="match status" value="42"/>
</dbReference>
<gene>
    <name evidence="14" type="ORF">CCH79_00009524</name>
</gene>
<dbReference type="GO" id="GO:0005516">
    <property type="term" value="F:calmodulin binding"/>
    <property type="evidence" value="ECO:0007669"/>
    <property type="project" value="UniProtKB-KW"/>
</dbReference>
<evidence type="ECO:0000313" key="15">
    <source>
        <dbReference type="Proteomes" id="UP000250572"/>
    </source>
</evidence>
<dbReference type="InterPro" id="IPR000048">
    <property type="entry name" value="IQ_motif_EF-hand-BS"/>
</dbReference>
<keyword evidence="15" id="KW-1185">Reference proteome</keyword>
<evidence type="ECO:0000256" key="1">
    <source>
        <dbReference type="ARBA" id="ARBA00004123"/>
    </source>
</evidence>
<dbReference type="GO" id="GO:0051295">
    <property type="term" value="P:establishment of meiotic spindle localization"/>
    <property type="evidence" value="ECO:0007669"/>
    <property type="project" value="TreeGrafter"/>
</dbReference>
<feature type="region of interest" description="Disordered" evidence="12">
    <location>
        <begin position="460"/>
        <end position="595"/>
    </location>
</feature>
<evidence type="ECO:0000256" key="9">
    <source>
        <dbReference type="ARBA" id="ARBA00023054"/>
    </source>
</evidence>
<evidence type="ECO:0000256" key="4">
    <source>
        <dbReference type="ARBA" id="ARBA00022553"/>
    </source>
</evidence>
<keyword evidence="8" id="KW-0112">Calmodulin-binding</keyword>
<dbReference type="Gene3D" id="2.60.40.10">
    <property type="entry name" value="Immunoglobulins"/>
    <property type="match status" value="1"/>
</dbReference>
<dbReference type="CDD" id="cd23767">
    <property type="entry name" value="IQCD"/>
    <property type="match status" value="3"/>
</dbReference>
<dbReference type="InterPro" id="IPR016024">
    <property type="entry name" value="ARM-type_fold"/>
</dbReference>
<dbReference type="InterPro" id="IPR013783">
    <property type="entry name" value="Ig-like_fold"/>
</dbReference>
<feature type="compositionally biased region" description="Basic and acidic residues" evidence="12">
    <location>
        <begin position="522"/>
        <end position="543"/>
    </location>
</feature>
<keyword evidence="10" id="KW-0539">Nucleus</keyword>
<dbReference type="FunFam" id="1.20.5.190:FF:000084">
    <property type="entry name" value="Abnormal spindle microtubule assembly"/>
    <property type="match status" value="1"/>
</dbReference>
<feature type="region of interest" description="Disordered" evidence="12">
    <location>
        <begin position="418"/>
        <end position="439"/>
    </location>
</feature>
<sequence length="3607" mass="415596">MAEAVTSAQRGLLDISPGKKIDANKENDVQVLSLIQFSKPPFVSFGTVKLGTSKSAVLQIENPIEDVEADVTIEKIPSNKGFSVDQNTFTIQPLSSFSLRINWTPAEEGGIREVISFNANGVLKHQAVLLGRAETTKKKKKSLWDSIKHKRGMEKTQTPSVRMACPRKMAGNKTFQVSRQSQYKREKVRSPLASLNKDNGVMKENLLQDRCLEPVNKNTSNLGRRSVVLSDQGNVSPERKNSPVVLLVPTAKVVHSGPDGVTENPKNNELTKLFDRTLSPIGTPEMFKKLMPRIKSGSPGPAPDGDSTGSSLPSLKDALVLINSDLGHLDTSPRNTSSSCEFSDSLESKSGNVQPHEQRLTFFVSKKIVSKVEKVVEKEKVKFSFTSATVTKGKASVEAGSPEGRRIRKSRRRLLEKTLELSDGSSQSDFGPGTPTLPVIDAEMGAEQCDAGHEFLDFTSSSLNQSSSPPPNTPLSRFSATSSPLHAPPAASSSSTSDLSPAGSAQEDLFPVQLAAKSKKRKSEEFSRADSTKSEDSEKLERVKRSRVVVGKIEPPALVQRRNTSQREKVTHLTQSVRTAKSAAASKAKRSSAKVPTKSASTLKASASQAVKISKVVAVAQSKLTFIKPKQTALPRHPMPFAAKNMFYDERWIEKQERGFTWWLNHVLTPDDFKVNTEVAKVSAVSLALGGGDDLSVPKAPTKEEMSFSTYTAKRKLNRLRRAACQLFTSEAMVKAIQRLELEVEARRLLVRRDRHLWKDVGERKKVLNWLLSYNPLWLRIGLETIFGELISLESNSDVLGLAMFVLQRLLWNPDIAAAFRHARVPNLYKDGHEEALSRFTLKKLLLLVCFLDRAKESRLIEHDPCLFCIDAEFKASKDLLLAFSRDFLSGEGILPRHLAYLGLPVSHVQTPLDEFNFAVKNLAVDLKCGIRLVRVMELLVQDWSLSATLRLPAISRLQKVHNVDVALQLLRGRGVDLKDDSGSVIDSRDIVDGHREKTLSLLWKIIFAFQVEVILDEAQLREEVDFLKRTLRTKRRLALVRADRAGQPSPAKTRPPYKHQSAKITLLMDWVCAVCDFYHIKVENFTVSFSDGRVLCFLLHHYHPALLPEASVSQRTTQTLECATRGRLELNCSASDSDGSFDSPPAETDGDGSQSPGFKELLENEKNNFRLVNAAVASLGGVPAMINPADMSNTIPNEKVVMSYVSFLCARLLDLRIETRAARFIQNAWRKHKLRKNLLLFQERNKAAIKIQAAVRRFLLRSRAERQNRAAAVIQSVWRRYLVRNRRRIQEEARLRALQHKAATVIQAHWRMFSALRAYQRLQYYTIIVQAQWRMKRAANSYAKICWAATVLQRRVRARVASKRDRERYFLVRKAALSLQRAFRKWKHRKTLKENRAARVIQAAFRKYTMLKLQNRSATVIQAAFRGYVVRKKFVERRFAVVTIQQRFQASLKRDFHRARFVRMRRAAVLIQAAYRGKVARESLKKRHRAAAVIQAAFRKHAAQKKYRLLRKAAVVIQQKYRATVLAQKVKKEHEALRSAALIIQATWRGRAERSRIKTLHHCATLIQAHYRRRKAQTDYRSLRSATVVIQLRCKAFLLGNKMRKEYLEKKMACITLQAAFRGLRVRTELTEKHQAATVIQSAVRMFLCKKQYILLQSAAILIQSRYRAVLLSRAQQSEFRNMKQASVKIQAAFRGFAARKDMKKRHKAAAAVQAQFRMHRVRMAYLATKCAAIIIQDRYRAKILRDEQMRRYRATIRAAVVIQAAFRGYRARKTIAELHQAAEIIQRRFLTSRARKRFLAIKAAVLACQQRYRAATLARRLHLEYQSKRKATVCIQAAYRGYAVRKQLQVEHKAAVIIQSQIRKYQQRSCYKKLIWACRVLQERYRAVKLMRAKKRAAVVLQAALRGMKTRQILKQRHESAGVIQRAFRTYRERRHYLSLKVHVVKVQRRYRANVTAKEQRRQYERIQRAAILLQAASKGKRVREEVARRHQAAVMIQATFRKHRARVRFEAMRLSAIVIQRHYRALLVQKNFLRMKRSAMVLQAAFRGAHVRRTIVEMHRAATVIQANFRGHKQMITFRRQRWAACILQQRFRAYRETVLQMKCYQELIRATVALQAAFRGRKCRRLISQWHQSAVVIQRAYKAYQERSAYFTLKSSVLIVQRRYRATVAAKTQMQVYQRMRAAAVRLQAAYRGSRARKKVVHLNQAATVIQSAFRKHREQVKFQAMRLSAIIIQRRYRALLLQRKFRESYLTMRRSAVCVQAAFRGHKVRKEFARLNRAATLIQSAFRKHREQVKFQAMRLSAIIIQRRYRALLLQRKFRESFLKTKRAVITLQTAFRGLLVRTRMAKMHKAATIIQSNYRRHQQQLALERRRRAACTLQRRFRAYRQKQLDAKRFQQVRRAAIFLQAAYRGMKSRQILRQRQEAARVIQRVYRGHCERKQFVTLKKSVVNVQRRYRAAVAAKEQRKQYEQLRRATISLQAAYRGLHVRQEVTRWHQAASLIQRVYRAHCERREYLAFKTSVILVQRRYRAAVAANRQKQQYEQIRRATIGLQAAFRGFQVRYKVAHWQKSATVIQSAFRKHRERVKFQALRLAAIIIQRRYRALLLQRRDRERFLNVRRSAVVLQAAFRGHRARTQIAKMHKAAAVIQANFRRLKQQTAFKRRRWAVTVIQQRFRSQKLKGIQAKHYQKVRRAVIVLQAAYRGMKSRQDLRQMHQAASVIQRSYRTKSERKEYLAFKTSVVLVQRRYRAIVAARQQRRQYEQMRRAAIGLQAAFRGLQVRYKVAHWQKSATVIQSAFRKHRERVKFQALRLAAIIIQRRYRGLLLQRRDRERFLNVRRSAVVLQAAFRGHHVRSEVAKMHKAAIIIQANFRRHKHQTDYKRQCWAVTVIQQRFRAQKCKELQEKHYQDGRRAVIVLQAAYRGMKSRRMIGKRREAASVIQSAFRVHRERQRYLKLKSSALTIQRKYRATKEAEVMKNKFSLMRKAVVTLQRCYRAWKQKRQVLEAAQAEHRLHFTAAVFHHLSAIKIQRALRAHWALESAKTQIQSVVTIQCWVRARLQRRRYLEDRRKVVTVQRAVRRWLARRHRAAAIIQEVTRKFLLDRRQKRAQRGIVKAQALWRGHRSRRLSDNPKLVKLRHRLREISTEVREEDKLCNKTSSALEYLLRYKHFSFILEALKNLEAATRLSPECCERLVESGATSVIFTLIRSCNRSGPCMEVITLSVQILLNLSKYHLTIEAVYSVENSLETLLDLLQKYREKAGDKVAEKGGSIFTKACFLLALLLQDERRAQEVVKLPKVLDRIRSIYRLTARKHKMDEERSITRQRINASINGSFFVPPTPRKSKPPPKFAPDWVLRKDKLKDVVDPLRAIQMVAETLAIEVGAERREPDGGGQLGDDVGVAHQLSKHVVLLGDFWAQRRVAERRRQGDADGAVAPPGPAEQTAEQGAPQQDVDPGIQDGIQGGDPDRPQVRLLIALETVGENTDLKRRNRLARTTTEVITSTVIICVSAAEDSALHLCLTLALVAGRCAVLRRISSSVPHTARFSTMVPRINIRLTAPYSTEYMAASGSEVFQSMKHQVPGGCSSLLDTPIMGKQQNRIWLM</sequence>
<evidence type="ECO:0000256" key="6">
    <source>
        <dbReference type="ARBA" id="ARBA00022737"/>
    </source>
</evidence>
<accession>A0A315VD08</accession>
<evidence type="ECO:0000256" key="2">
    <source>
        <dbReference type="ARBA" id="ARBA00004496"/>
    </source>
</evidence>
<evidence type="ECO:0000256" key="12">
    <source>
        <dbReference type="SAM" id="MobiDB-lite"/>
    </source>
</evidence>
<feature type="compositionally biased region" description="Low complexity" evidence="12">
    <location>
        <begin position="474"/>
        <end position="505"/>
    </location>
</feature>